<proteinExistence type="predicted"/>
<keyword evidence="2" id="KW-1185">Reference proteome</keyword>
<dbReference type="AlphaFoldDB" id="A0A6I6JK28"/>
<gene>
    <name evidence="1" type="ORF">GM415_10125</name>
</gene>
<dbReference type="KEGG" id="psel:GM415_10125"/>
<evidence type="ECO:0000313" key="2">
    <source>
        <dbReference type="Proteomes" id="UP000428328"/>
    </source>
</evidence>
<dbReference type="EMBL" id="CP046400">
    <property type="protein sequence ID" value="QGY40467.1"/>
    <property type="molecule type" value="Genomic_DNA"/>
</dbReference>
<organism evidence="1 2">
    <name type="scientific">Pseudodesulfovibrio cashew</name>
    <dbReference type="NCBI Taxonomy" id="2678688"/>
    <lineage>
        <taxon>Bacteria</taxon>
        <taxon>Pseudomonadati</taxon>
        <taxon>Thermodesulfobacteriota</taxon>
        <taxon>Desulfovibrionia</taxon>
        <taxon>Desulfovibrionales</taxon>
        <taxon>Desulfovibrionaceae</taxon>
    </lineage>
</organism>
<sequence length="438" mass="48945">MAKNEIALWGTGSALAIPRNANEPVALLSYSKQLSPRDSQQIVQALEAGSYEMASTFVLTKALTNLKRQLSSLGMDFIGEMLDRPDLDESSSAEDISSHEAITLAQELGIIDQTQAMRLKHSLDTVMHFASSDQELAEDEGMNQQEAILCLRSSIEAVLGHPKSDLPDEFVSFRDRMSNYTFKISDPEIDVLQSSPYFYKKTTLSILLSKLKTAKSAELEHAIGNTNIILPIIWQELRNSEKWQVGHTYRNVYSEGNEIATIGLKKALIKVNGFDFVPESLRSHSFLRAANKILAAHDGMNNFHNEPAPTSALASMGSTIPEPAFAKCMTAVFSVYLGNSWGHSWGAEHSATTILDRLSESQWTYFFNQCFPSDGRILEKLSWYDKPRDRWFSLVEKYNLSQYQPANPTVKKLLDTSAKRKTTATMNLSKKLLSSLSK</sequence>
<evidence type="ECO:0000313" key="1">
    <source>
        <dbReference type="EMBL" id="QGY40467.1"/>
    </source>
</evidence>
<protein>
    <submittedName>
        <fullName evidence="1">Uncharacterized protein</fullName>
    </submittedName>
</protein>
<reference evidence="1 2" key="1">
    <citation type="submission" date="2019-11" db="EMBL/GenBank/DDBJ databases">
        <authorList>
            <person name="Zheng R.K."/>
            <person name="Sun C.M."/>
        </authorList>
    </citation>
    <scope>NUCLEOTIDE SEQUENCE [LARGE SCALE GENOMIC DNA]</scope>
    <source>
        <strain evidence="1 2">SRB007</strain>
    </source>
</reference>
<name>A0A6I6JK28_9BACT</name>
<accession>A0A6I6JK28</accession>
<dbReference type="Proteomes" id="UP000428328">
    <property type="component" value="Chromosome"/>
</dbReference>
<dbReference type="RefSeq" id="WP_158947795.1">
    <property type="nucleotide sequence ID" value="NZ_CP046400.1"/>
</dbReference>